<organism evidence="9 10">
    <name type="scientific">Halanaerobium salsuginis</name>
    <dbReference type="NCBI Taxonomy" id="29563"/>
    <lineage>
        <taxon>Bacteria</taxon>
        <taxon>Bacillati</taxon>
        <taxon>Bacillota</taxon>
        <taxon>Clostridia</taxon>
        <taxon>Halanaerobiales</taxon>
        <taxon>Halanaerobiaceae</taxon>
        <taxon>Halanaerobium</taxon>
    </lineage>
</organism>
<name>A0A1I4LBR5_9FIRM</name>
<dbReference type="Pfam" id="PF01424">
    <property type="entry name" value="R3H"/>
    <property type="match status" value="1"/>
</dbReference>
<comment type="domain">
    <text evidence="6">Has an N-terminal Jag-N domain and 2 RNA-binding domains (KH and R3H).</text>
</comment>
<evidence type="ECO:0000256" key="6">
    <source>
        <dbReference type="HAMAP-Rule" id="MF_00867"/>
    </source>
</evidence>
<dbReference type="PANTHER" id="PTHR35800:SF1">
    <property type="entry name" value="RNA-BINDING PROTEIN KHPB"/>
    <property type="match status" value="1"/>
</dbReference>
<evidence type="ECO:0000256" key="5">
    <source>
        <dbReference type="ARBA" id="ARBA00023316"/>
    </source>
</evidence>
<dbReference type="CDD" id="cd02644">
    <property type="entry name" value="R3H_jag"/>
    <property type="match status" value="1"/>
</dbReference>
<dbReference type="GO" id="GO:0005737">
    <property type="term" value="C:cytoplasm"/>
    <property type="evidence" value="ECO:0007669"/>
    <property type="project" value="UniProtKB-SubCell"/>
</dbReference>
<feature type="region of interest" description="Jag_N domain" evidence="6">
    <location>
        <begin position="5"/>
        <end position="55"/>
    </location>
</feature>
<accession>A0A1I4LBR5</accession>
<dbReference type="Gene3D" id="3.30.300.20">
    <property type="match status" value="1"/>
</dbReference>
<dbReference type="GO" id="GO:0071555">
    <property type="term" value="P:cell wall organization"/>
    <property type="evidence" value="ECO:0007669"/>
    <property type="project" value="UniProtKB-KW"/>
</dbReference>
<dbReference type="AlphaFoldDB" id="A0A1I4LBR5"/>
<dbReference type="STRING" id="29563.SAMN02983006_02279"/>
<evidence type="ECO:0000256" key="1">
    <source>
        <dbReference type="ARBA" id="ARBA00022490"/>
    </source>
</evidence>
<keyword evidence="10" id="KW-1185">Reference proteome</keyword>
<feature type="coiled-coil region" evidence="7">
    <location>
        <begin position="1"/>
        <end position="32"/>
    </location>
</feature>
<reference evidence="9 10" key="1">
    <citation type="submission" date="2016-10" db="EMBL/GenBank/DDBJ databases">
        <authorList>
            <person name="de Groot N.N."/>
        </authorList>
    </citation>
    <scope>NUCLEOTIDE SEQUENCE [LARGE SCALE GENOMIC DNA]</scope>
    <source>
        <strain evidence="9 10">ATCC 51327</strain>
    </source>
</reference>
<dbReference type="InterPro" id="IPR034079">
    <property type="entry name" value="R3H_KhpB"/>
</dbReference>
<keyword evidence="1 6" id="KW-0963">Cytoplasm</keyword>
<dbReference type="OrthoDB" id="9794483at2"/>
<comment type="subunit">
    <text evidence="6">Forms a complex with KhpA.</text>
</comment>
<comment type="subcellular location">
    <subcellularLocation>
        <location evidence="6">Cytoplasm</location>
    </subcellularLocation>
</comment>
<proteinExistence type="inferred from homology"/>
<dbReference type="Pfam" id="PF14804">
    <property type="entry name" value="Jag_N"/>
    <property type="match status" value="1"/>
</dbReference>
<evidence type="ECO:0000313" key="10">
    <source>
        <dbReference type="Proteomes" id="UP000199006"/>
    </source>
</evidence>
<dbReference type="InterPro" id="IPR039247">
    <property type="entry name" value="KhpB"/>
</dbReference>
<dbReference type="GO" id="GO:0009252">
    <property type="term" value="P:peptidoglycan biosynthetic process"/>
    <property type="evidence" value="ECO:0007669"/>
    <property type="project" value="UniProtKB-UniRule"/>
</dbReference>
<keyword evidence="7" id="KW-0175">Coiled coil</keyword>
<keyword evidence="4 6" id="KW-0143">Chaperone</keyword>
<evidence type="ECO:0000313" key="9">
    <source>
        <dbReference type="EMBL" id="SFL88380.1"/>
    </source>
</evidence>
<dbReference type="InterPro" id="IPR015946">
    <property type="entry name" value="KH_dom-like_a/b"/>
</dbReference>
<comment type="similarity">
    <text evidence="6">Belongs to the KhpB RNA-binding protein family.</text>
</comment>
<dbReference type="NCBIfam" id="NF041568">
    <property type="entry name" value="Jag_EloR"/>
    <property type="match status" value="1"/>
</dbReference>
<comment type="function">
    <text evidence="6">A probable RNA chaperone. Forms a complex with KhpA which binds to cellular RNA and controls its expression. Plays a role in peptidoglycan (PG) homeostasis and cell length regulation.</text>
</comment>
<dbReference type="HAMAP" id="MF_00867">
    <property type="entry name" value="KhpB"/>
    <property type="match status" value="1"/>
</dbReference>
<evidence type="ECO:0000259" key="8">
    <source>
        <dbReference type="PROSITE" id="PS51061"/>
    </source>
</evidence>
<dbReference type="InterPro" id="IPR036867">
    <property type="entry name" value="R3H_dom_sf"/>
</dbReference>
<dbReference type="InterPro" id="IPR032782">
    <property type="entry name" value="KhpB_N"/>
</dbReference>
<sequence>MKSIKVEAKTVEKAVEKALLELELDRDEVEIEVIEEGSKGLLGLIGTKDAVIKVTEIFNPVKEGKEFLQTLLDKANINVQVEVMESETNEEQVVFNLKGEKELGLVIGHRGETLDALQYLTSIFINKELEDYFRVLLDAEGYRERRKETLERLAERLATKAESKQRKVVLEPMPPHERRIIHIKLKENKNVKSYSEGKEPYRKVMIEPLNN</sequence>
<gene>
    <name evidence="6" type="primary">khpB</name>
    <name evidence="6" type="synonym">eloR</name>
    <name evidence="9" type="ORF">SAMN02983006_02279</name>
</gene>
<evidence type="ECO:0000256" key="3">
    <source>
        <dbReference type="ARBA" id="ARBA00022960"/>
    </source>
</evidence>
<feature type="domain" description="R3H" evidence="8">
    <location>
        <begin position="144"/>
        <end position="210"/>
    </location>
</feature>
<dbReference type="SMART" id="SM01245">
    <property type="entry name" value="Jag_N"/>
    <property type="match status" value="1"/>
</dbReference>
<dbReference type="CDD" id="cd02414">
    <property type="entry name" value="KH-II_Jag"/>
    <property type="match status" value="1"/>
</dbReference>
<dbReference type="Pfam" id="PF13083">
    <property type="entry name" value="KH_KhpA-B"/>
    <property type="match status" value="1"/>
</dbReference>
<evidence type="ECO:0000256" key="4">
    <source>
        <dbReference type="ARBA" id="ARBA00023186"/>
    </source>
</evidence>
<evidence type="ECO:0000256" key="2">
    <source>
        <dbReference type="ARBA" id="ARBA00022884"/>
    </source>
</evidence>
<dbReference type="GO" id="GO:0003723">
    <property type="term" value="F:RNA binding"/>
    <property type="evidence" value="ECO:0007669"/>
    <property type="project" value="UniProtKB-UniRule"/>
</dbReference>
<keyword evidence="3 6" id="KW-0133">Cell shape</keyword>
<dbReference type="PROSITE" id="PS51061">
    <property type="entry name" value="R3H"/>
    <property type="match status" value="1"/>
</dbReference>
<dbReference type="EMBL" id="FOTI01000039">
    <property type="protein sequence ID" value="SFL88380.1"/>
    <property type="molecule type" value="Genomic_DNA"/>
</dbReference>
<keyword evidence="5 6" id="KW-0961">Cell wall biogenesis/degradation</keyword>
<dbReference type="InterPro" id="IPR038247">
    <property type="entry name" value="Jag_N_dom_sf"/>
</dbReference>
<keyword evidence="2 6" id="KW-0694">RNA-binding</keyword>
<dbReference type="RefSeq" id="WP_089862312.1">
    <property type="nucleotide sequence ID" value="NZ_FOTI01000039.1"/>
</dbReference>
<dbReference type="InterPro" id="IPR038008">
    <property type="entry name" value="Jag_KH"/>
</dbReference>
<dbReference type="PANTHER" id="PTHR35800">
    <property type="entry name" value="PROTEIN JAG"/>
    <property type="match status" value="1"/>
</dbReference>
<protein>
    <recommendedName>
        <fullName evidence="6">RNA-binding protein KhpB</fullName>
    </recommendedName>
    <alternativeName>
        <fullName evidence="6">RNA-binding protein EloR</fullName>
    </alternativeName>
</protein>
<dbReference type="SUPFAM" id="SSF82708">
    <property type="entry name" value="R3H domain"/>
    <property type="match status" value="1"/>
</dbReference>
<dbReference type="GO" id="GO:0008360">
    <property type="term" value="P:regulation of cell shape"/>
    <property type="evidence" value="ECO:0007669"/>
    <property type="project" value="UniProtKB-KW"/>
</dbReference>
<dbReference type="Gene3D" id="3.30.30.80">
    <property type="entry name" value="probable RNA-binding protein from clostridium symbiosum atcc 14940"/>
    <property type="match status" value="1"/>
</dbReference>
<dbReference type="SMART" id="SM00393">
    <property type="entry name" value="R3H"/>
    <property type="match status" value="1"/>
</dbReference>
<evidence type="ECO:0000256" key="7">
    <source>
        <dbReference type="SAM" id="Coils"/>
    </source>
</evidence>
<dbReference type="Gene3D" id="3.30.1370.50">
    <property type="entry name" value="R3H-like domain"/>
    <property type="match status" value="1"/>
</dbReference>
<dbReference type="InterPro" id="IPR001374">
    <property type="entry name" value="R3H_dom"/>
</dbReference>
<dbReference type="Proteomes" id="UP000199006">
    <property type="component" value="Unassembled WGS sequence"/>
</dbReference>